<dbReference type="Proteomes" id="UP001430953">
    <property type="component" value="Unassembled WGS sequence"/>
</dbReference>
<accession>A0AAW2F9Z6</accession>
<keyword evidence="2" id="KW-1185">Reference proteome</keyword>
<dbReference type="EMBL" id="JADYXP020000013">
    <property type="protein sequence ID" value="KAL0111865.1"/>
    <property type="molecule type" value="Genomic_DNA"/>
</dbReference>
<dbReference type="AlphaFoldDB" id="A0AAW2F9Z6"/>
<name>A0AAW2F9Z6_9HYME</name>
<evidence type="ECO:0000313" key="2">
    <source>
        <dbReference type="Proteomes" id="UP001430953"/>
    </source>
</evidence>
<evidence type="ECO:0000313" key="1">
    <source>
        <dbReference type="EMBL" id="KAL0111865.1"/>
    </source>
</evidence>
<reference evidence="1 2" key="1">
    <citation type="submission" date="2023-03" db="EMBL/GenBank/DDBJ databases">
        <title>High recombination rates correlate with genetic variation in Cardiocondyla obscurior ants.</title>
        <authorList>
            <person name="Errbii M."/>
        </authorList>
    </citation>
    <scope>NUCLEOTIDE SEQUENCE [LARGE SCALE GENOMIC DNA]</scope>
    <source>
        <strain evidence="1">Alpha-2009</strain>
        <tissue evidence="1">Whole body</tissue>
    </source>
</reference>
<proteinExistence type="predicted"/>
<gene>
    <name evidence="1" type="ORF">PUN28_013217</name>
</gene>
<evidence type="ECO:0008006" key="3">
    <source>
        <dbReference type="Google" id="ProtNLM"/>
    </source>
</evidence>
<organism evidence="1 2">
    <name type="scientific">Cardiocondyla obscurior</name>
    <dbReference type="NCBI Taxonomy" id="286306"/>
    <lineage>
        <taxon>Eukaryota</taxon>
        <taxon>Metazoa</taxon>
        <taxon>Ecdysozoa</taxon>
        <taxon>Arthropoda</taxon>
        <taxon>Hexapoda</taxon>
        <taxon>Insecta</taxon>
        <taxon>Pterygota</taxon>
        <taxon>Neoptera</taxon>
        <taxon>Endopterygota</taxon>
        <taxon>Hymenoptera</taxon>
        <taxon>Apocrita</taxon>
        <taxon>Aculeata</taxon>
        <taxon>Formicoidea</taxon>
        <taxon>Formicidae</taxon>
        <taxon>Myrmicinae</taxon>
        <taxon>Cardiocondyla</taxon>
    </lineage>
</organism>
<protein>
    <recommendedName>
        <fullName evidence="3">Secreted protein</fullName>
    </recommendedName>
</protein>
<sequence length="107" mass="12675">MKFIAITNYFVYKRSLCSSLPFICLVYTTFVYENKNLKSRGTFPIYFESLPSSDCRRFHRMQSSHRACSTFANVDWGGENRGVFFFELLYLHRDKKRIENRSRGMGS</sequence>
<comment type="caution">
    <text evidence="1">The sequence shown here is derived from an EMBL/GenBank/DDBJ whole genome shotgun (WGS) entry which is preliminary data.</text>
</comment>